<dbReference type="RefSeq" id="WP_378063421.1">
    <property type="nucleotide sequence ID" value="NZ_JBHSXS010000010.1"/>
</dbReference>
<accession>A0ABW2CMC9</accession>
<keyword evidence="2" id="KW-1185">Reference proteome</keyword>
<sequence length="42" mass="4273">MQALDVETIGVPADATPAFLGFTMSGHSLGWAVLTTTAEPPA</sequence>
<proteinExistence type="predicted"/>
<reference evidence="2" key="1">
    <citation type="journal article" date="2019" name="Int. J. Syst. Evol. Microbiol.">
        <title>The Global Catalogue of Microorganisms (GCM) 10K type strain sequencing project: providing services to taxonomists for standard genome sequencing and annotation.</title>
        <authorList>
            <consortium name="The Broad Institute Genomics Platform"/>
            <consortium name="The Broad Institute Genome Sequencing Center for Infectious Disease"/>
            <person name="Wu L."/>
            <person name="Ma J."/>
        </authorList>
    </citation>
    <scope>NUCLEOTIDE SEQUENCE [LARGE SCALE GENOMIC DNA]</scope>
    <source>
        <strain evidence="2">JCM 3369</strain>
    </source>
</reference>
<dbReference type="EMBL" id="JBHSXS010000010">
    <property type="protein sequence ID" value="MFC6881874.1"/>
    <property type="molecule type" value="Genomic_DNA"/>
</dbReference>
<dbReference type="Proteomes" id="UP001596380">
    <property type="component" value="Unassembled WGS sequence"/>
</dbReference>
<evidence type="ECO:0000313" key="1">
    <source>
        <dbReference type="EMBL" id="MFC6881874.1"/>
    </source>
</evidence>
<organism evidence="1 2">
    <name type="scientific">Actinomadura yumaensis</name>
    <dbReference type="NCBI Taxonomy" id="111807"/>
    <lineage>
        <taxon>Bacteria</taxon>
        <taxon>Bacillati</taxon>
        <taxon>Actinomycetota</taxon>
        <taxon>Actinomycetes</taxon>
        <taxon>Streptosporangiales</taxon>
        <taxon>Thermomonosporaceae</taxon>
        <taxon>Actinomadura</taxon>
    </lineage>
</organism>
<gene>
    <name evidence="1" type="ORF">ACFQKB_19125</name>
</gene>
<name>A0ABW2CMC9_9ACTN</name>
<protein>
    <submittedName>
        <fullName evidence="1">Uncharacterized protein</fullName>
    </submittedName>
</protein>
<evidence type="ECO:0000313" key="2">
    <source>
        <dbReference type="Proteomes" id="UP001596380"/>
    </source>
</evidence>
<comment type="caution">
    <text evidence="1">The sequence shown here is derived from an EMBL/GenBank/DDBJ whole genome shotgun (WGS) entry which is preliminary data.</text>
</comment>